<feature type="compositionally biased region" description="Polar residues" evidence="1">
    <location>
        <begin position="87"/>
        <end position="99"/>
    </location>
</feature>
<feature type="compositionally biased region" description="Basic and acidic residues" evidence="1">
    <location>
        <begin position="125"/>
        <end position="149"/>
    </location>
</feature>
<dbReference type="PANTHER" id="PTHR36746:SF3">
    <property type="entry name" value="DUF4005 DOMAIN-CONTAINING PROTEIN"/>
    <property type="match status" value="1"/>
</dbReference>
<reference evidence="3" key="1">
    <citation type="submission" date="2024-07" db="EMBL/GenBank/DDBJ databases">
        <title>Two chromosome-level genome assemblies of Korean endemic species Abeliophyllum distichum and Forsythia ovata (Oleaceae).</title>
        <authorList>
            <person name="Jang H."/>
        </authorList>
    </citation>
    <scope>NUCLEOTIDE SEQUENCE [LARGE SCALE GENOMIC DNA]</scope>
</reference>
<feature type="region of interest" description="Disordered" evidence="1">
    <location>
        <begin position="125"/>
        <end position="154"/>
    </location>
</feature>
<dbReference type="PANTHER" id="PTHR36746">
    <property type="entry name" value="BNAC04G51760D PROTEIN"/>
    <property type="match status" value="1"/>
</dbReference>
<evidence type="ECO:0000313" key="3">
    <source>
        <dbReference type="Proteomes" id="UP001604277"/>
    </source>
</evidence>
<feature type="region of interest" description="Disordered" evidence="1">
    <location>
        <begin position="209"/>
        <end position="231"/>
    </location>
</feature>
<proteinExistence type="predicted"/>
<feature type="region of interest" description="Disordered" evidence="1">
    <location>
        <begin position="82"/>
        <end position="110"/>
    </location>
</feature>
<gene>
    <name evidence="2" type="ORF">Fot_16748</name>
</gene>
<feature type="region of interest" description="Disordered" evidence="1">
    <location>
        <begin position="166"/>
        <end position="192"/>
    </location>
</feature>
<protein>
    <submittedName>
        <fullName evidence="2">Uncharacterized protein</fullName>
    </submittedName>
</protein>
<accession>A0ABD1VDR5</accession>
<evidence type="ECO:0000313" key="2">
    <source>
        <dbReference type="EMBL" id="KAL2535357.1"/>
    </source>
</evidence>
<feature type="region of interest" description="Disordered" evidence="1">
    <location>
        <begin position="32"/>
        <end position="68"/>
    </location>
</feature>
<comment type="caution">
    <text evidence="2">The sequence shown here is derived from an EMBL/GenBank/DDBJ whole genome shotgun (WGS) entry which is preliminary data.</text>
</comment>
<dbReference type="AlphaFoldDB" id="A0ABD1VDR5"/>
<dbReference type="EMBL" id="JBFOLJ010000005">
    <property type="protein sequence ID" value="KAL2535357.1"/>
    <property type="molecule type" value="Genomic_DNA"/>
</dbReference>
<keyword evidence="3" id="KW-1185">Reference proteome</keyword>
<feature type="compositionally biased region" description="Polar residues" evidence="1">
    <location>
        <begin position="34"/>
        <end position="68"/>
    </location>
</feature>
<feature type="compositionally biased region" description="Basic and acidic residues" evidence="1">
    <location>
        <begin position="178"/>
        <end position="192"/>
    </location>
</feature>
<dbReference type="Proteomes" id="UP001604277">
    <property type="component" value="Unassembled WGS sequence"/>
</dbReference>
<organism evidence="2 3">
    <name type="scientific">Forsythia ovata</name>
    <dbReference type="NCBI Taxonomy" id="205694"/>
    <lineage>
        <taxon>Eukaryota</taxon>
        <taxon>Viridiplantae</taxon>
        <taxon>Streptophyta</taxon>
        <taxon>Embryophyta</taxon>
        <taxon>Tracheophyta</taxon>
        <taxon>Spermatophyta</taxon>
        <taxon>Magnoliopsida</taxon>
        <taxon>eudicotyledons</taxon>
        <taxon>Gunneridae</taxon>
        <taxon>Pentapetalae</taxon>
        <taxon>asterids</taxon>
        <taxon>lamiids</taxon>
        <taxon>Lamiales</taxon>
        <taxon>Oleaceae</taxon>
        <taxon>Forsythieae</taxon>
        <taxon>Forsythia</taxon>
    </lineage>
</organism>
<name>A0ABD1VDR5_9LAMI</name>
<feature type="compositionally biased region" description="Basic and acidic residues" evidence="1">
    <location>
        <begin position="101"/>
        <end position="110"/>
    </location>
</feature>
<sequence length="260" mass="28562">MAQNQNNINSEGVCERIYNAVSGGRKIRLISRHFQGSVSSKTSPKSRVQTSNNPKKTSLPGNKPVFQNQPCHRMIPIEFEPSIRPSPMSQKENMQTTAKNAGKDDGTKRVSELSVQDIVTNGERHGLKGKMEGKTHDQLEKVSSAKDKLPSSVSMEGKTKLEGRMASMAKTKSTKKKAIQEKGDEDKKTEFERSFSDYIKHVKDKMATVSNVGSGAGGGGVGRTATRRDSFNNKVSGYIKSAKMKIRTTTNFDGKSNSFK</sequence>
<evidence type="ECO:0000256" key="1">
    <source>
        <dbReference type="SAM" id="MobiDB-lite"/>
    </source>
</evidence>